<dbReference type="SUPFAM" id="SSF103473">
    <property type="entry name" value="MFS general substrate transporter"/>
    <property type="match status" value="1"/>
</dbReference>
<organism evidence="8 9">
    <name type="scientific">Pectinatus haikarae</name>
    <dbReference type="NCBI Taxonomy" id="349096"/>
    <lineage>
        <taxon>Bacteria</taxon>
        <taxon>Bacillati</taxon>
        <taxon>Bacillota</taxon>
        <taxon>Negativicutes</taxon>
        <taxon>Selenomonadales</taxon>
        <taxon>Selenomonadaceae</taxon>
        <taxon>Pectinatus</taxon>
    </lineage>
</organism>
<evidence type="ECO:0000256" key="6">
    <source>
        <dbReference type="SAM" id="Phobius"/>
    </source>
</evidence>
<feature type="transmembrane region" description="Helical" evidence="6">
    <location>
        <begin position="280"/>
        <end position="302"/>
    </location>
</feature>
<evidence type="ECO:0000256" key="4">
    <source>
        <dbReference type="ARBA" id="ARBA00022989"/>
    </source>
</evidence>
<feature type="transmembrane region" description="Helical" evidence="6">
    <location>
        <begin position="370"/>
        <end position="392"/>
    </location>
</feature>
<sequence>MLENVSQIDEEKIIRKLRWRLIPFLFIIYVVSMMDRVNISFAALDMNKELGISATVFGLIAGIFFVAYFFFEIPSNIMMHKVGCRRWIARILITWGIVTVLTGFIHSAMQLGIMRILLGIAEAGFYPGMILYITLWFPSKYISKTLAFFMTGMALNNIITGPMSTYIMQNVNWLGMSGWRWLFIIEGIPAVICGFITLFWLVDRPEQAKFLTDKEKSWLTQQLKLECEAKRSTSNLSIGKILKNGRVWHMAVIWFGYVCAMYGLSMWVPQIIKSLGQSFSNVQVGLISTIPYFVGVICMVAVGRHSDRAMERRMHVGVPILFSAIGLLALTVTNNIVISLFWIAVSTAGLYGFAGSYWSLPSAFLSEASAAVGIAFINSFGNLGGFVGPYAVGYIKDITGTINSGMYLLAAFAVIAGIATILVPKKLVEIRSNEIRTEIKIKEMIE</sequence>
<dbReference type="PANTHER" id="PTHR43791">
    <property type="entry name" value="PERMEASE-RELATED"/>
    <property type="match status" value="1"/>
</dbReference>
<accession>A0ABT9Y973</accession>
<feature type="transmembrane region" description="Helical" evidence="6">
    <location>
        <begin position="338"/>
        <end position="358"/>
    </location>
</feature>
<feature type="transmembrane region" description="Helical" evidence="6">
    <location>
        <begin position="87"/>
        <end position="106"/>
    </location>
</feature>
<reference evidence="8 9" key="1">
    <citation type="submission" date="2023-07" db="EMBL/GenBank/DDBJ databases">
        <title>Genomic Encyclopedia of Type Strains, Phase IV (KMG-IV): sequencing the most valuable type-strain genomes for metagenomic binning, comparative biology and taxonomic classification.</title>
        <authorList>
            <person name="Goeker M."/>
        </authorList>
    </citation>
    <scope>NUCLEOTIDE SEQUENCE [LARGE SCALE GENOMIC DNA]</scope>
    <source>
        <strain evidence="8 9">DSM 16980</strain>
    </source>
</reference>
<dbReference type="Proteomes" id="UP001239167">
    <property type="component" value="Unassembled WGS sequence"/>
</dbReference>
<protein>
    <submittedName>
        <fullName evidence="8">ACS family tartrate transporter-like MFS transporter</fullName>
    </submittedName>
</protein>
<dbReference type="EMBL" id="JAUSUE010000015">
    <property type="protein sequence ID" value="MDQ0204381.1"/>
    <property type="molecule type" value="Genomic_DNA"/>
</dbReference>
<feature type="transmembrane region" description="Helical" evidence="6">
    <location>
        <begin position="146"/>
        <end position="167"/>
    </location>
</feature>
<dbReference type="InterPro" id="IPR011701">
    <property type="entry name" value="MFS"/>
</dbReference>
<evidence type="ECO:0000256" key="1">
    <source>
        <dbReference type="ARBA" id="ARBA00004651"/>
    </source>
</evidence>
<dbReference type="PROSITE" id="PS50850">
    <property type="entry name" value="MFS"/>
    <property type="match status" value="1"/>
</dbReference>
<evidence type="ECO:0000256" key="5">
    <source>
        <dbReference type="ARBA" id="ARBA00023136"/>
    </source>
</evidence>
<keyword evidence="5 6" id="KW-0472">Membrane</keyword>
<feature type="transmembrane region" description="Helical" evidence="6">
    <location>
        <begin position="21"/>
        <end position="44"/>
    </location>
</feature>
<comment type="subcellular location">
    <subcellularLocation>
        <location evidence="1">Cell membrane</location>
        <topology evidence="1">Multi-pass membrane protein</topology>
    </subcellularLocation>
</comment>
<feature type="transmembrane region" description="Helical" evidence="6">
    <location>
        <begin position="314"/>
        <end position="332"/>
    </location>
</feature>
<feature type="transmembrane region" description="Helical" evidence="6">
    <location>
        <begin position="112"/>
        <end position="134"/>
    </location>
</feature>
<gene>
    <name evidence="8" type="ORF">J2S01_002109</name>
</gene>
<feature type="transmembrane region" description="Helical" evidence="6">
    <location>
        <begin position="179"/>
        <end position="202"/>
    </location>
</feature>
<dbReference type="Gene3D" id="1.20.1250.20">
    <property type="entry name" value="MFS general substrate transporter like domains"/>
    <property type="match status" value="2"/>
</dbReference>
<feature type="domain" description="Major facilitator superfamily (MFS) profile" evidence="7">
    <location>
        <begin position="21"/>
        <end position="428"/>
    </location>
</feature>
<feature type="transmembrane region" description="Helical" evidence="6">
    <location>
        <begin position="50"/>
        <end position="71"/>
    </location>
</feature>
<evidence type="ECO:0000313" key="8">
    <source>
        <dbReference type="EMBL" id="MDQ0204381.1"/>
    </source>
</evidence>
<keyword evidence="3 6" id="KW-0812">Transmembrane</keyword>
<feature type="transmembrane region" description="Helical" evidence="6">
    <location>
        <begin position="404"/>
        <end position="423"/>
    </location>
</feature>
<keyword evidence="2" id="KW-0813">Transport</keyword>
<dbReference type="InterPro" id="IPR020846">
    <property type="entry name" value="MFS_dom"/>
</dbReference>
<evidence type="ECO:0000256" key="2">
    <source>
        <dbReference type="ARBA" id="ARBA00022448"/>
    </source>
</evidence>
<proteinExistence type="predicted"/>
<dbReference type="PANTHER" id="PTHR43791:SF100">
    <property type="entry name" value="SUGAR TRANSPORTER"/>
    <property type="match status" value="1"/>
</dbReference>
<evidence type="ECO:0000313" key="9">
    <source>
        <dbReference type="Proteomes" id="UP001239167"/>
    </source>
</evidence>
<keyword evidence="4 6" id="KW-1133">Transmembrane helix</keyword>
<dbReference type="CDD" id="cd17319">
    <property type="entry name" value="MFS_ExuT_GudP_like"/>
    <property type="match status" value="1"/>
</dbReference>
<dbReference type="Pfam" id="PF07690">
    <property type="entry name" value="MFS_1"/>
    <property type="match status" value="1"/>
</dbReference>
<dbReference type="InterPro" id="IPR036259">
    <property type="entry name" value="MFS_trans_sf"/>
</dbReference>
<name>A0ABT9Y973_9FIRM</name>
<evidence type="ECO:0000259" key="7">
    <source>
        <dbReference type="PROSITE" id="PS50850"/>
    </source>
</evidence>
<evidence type="ECO:0000256" key="3">
    <source>
        <dbReference type="ARBA" id="ARBA00022692"/>
    </source>
</evidence>
<comment type="caution">
    <text evidence="8">The sequence shown here is derived from an EMBL/GenBank/DDBJ whole genome shotgun (WGS) entry which is preliminary data.</text>
</comment>
<feature type="transmembrane region" description="Helical" evidence="6">
    <location>
        <begin position="247"/>
        <end position="268"/>
    </location>
</feature>
<dbReference type="RefSeq" id="WP_307224680.1">
    <property type="nucleotide sequence ID" value="NZ_CP116940.1"/>
</dbReference>
<keyword evidence="9" id="KW-1185">Reference proteome</keyword>